<organism evidence="1 2">
    <name type="scientific">Cryobacterium breve</name>
    <dbReference type="NCBI Taxonomy" id="1259258"/>
    <lineage>
        <taxon>Bacteria</taxon>
        <taxon>Bacillati</taxon>
        <taxon>Actinomycetota</taxon>
        <taxon>Actinomycetes</taxon>
        <taxon>Micrococcales</taxon>
        <taxon>Microbacteriaceae</taxon>
        <taxon>Cryobacterium</taxon>
    </lineage>
</organism>
<protein>
    <recommendedName>
        <fullName evidence="3">Group II intron maturase-specific domain-containing protein</fullName>
    </recommendedName>
</protein>
<evidence type="ECO:0000313" key="2">
    <source>
        <dbReference type="Proteomes" id="UP001212421"/>
    </source>
</evidence>
<accession>A0ABY7N9C5</accession>
<keyword evidence="2" id="KW-1185">Reference proteome</keyword>
<dbReference type="RefSeq" id="WP_281533625.1">
    <property type="nucleotide sequence ID" value="NZ_CP075584.1"/>
</dbReference>
<reference evidence="1 2" key="1">
    <citation type="submission" date="2021-05" db="EMBL/GenBank/DDBJ databases">
        <authorList>
            <person name="Kumar R."/>
            <person name="Kumar A."/>
            <person name="Mukhia S."/>
        </authorList>
    </citation>
    <scope>NUCLEOTIDE SEQUENCE [LARGE SCALE GENOMIC DNA]</scope>
    <source>
        <strain evidence="1 2">ERMR7:08</strain>
    </source>
</reference>
<proteinExistence type="predicted"/>
<gene>
    <name evidence="1" type="ORF">KIV56_11490</name>
</gene>
<dbReference type="Proteomes" id="UP001212421">
    <property type="component" value="Chromosome"/>
</dbReference>
<dbReference type="EMBL" id="CP075584">
    <property type="protein sequence ID" value="WBM79114.1"/>
    <property type="molecule type" value="Genomic_DNA"/>
</dbReference>
<sequence>MVILSRMDFAGRHALAGNRVGRARRLGSHRRESENGCRHSTVSALADREGLLFGHEPKQLASRQINFVGRRIVHIVRGWTLDISRWRRIDFFWRRIIDLLGRRDVDILRRRFVDIFRWRAVNVVRGWALDFVRWRPFDVCRWRPLNVAGWRPLHRFWRSLPQ</sequence>
<name>A0ABY7N9C5_9MICO</name>
<evidence type="ECO:0008006" key="3">
    <source>
        <dbReference type="Google" id="ProtNLM"/>
    </source>
</evidence>
<evidence type="ECO:0000313" key="1">
    <source>
        <dbReference type="EMBL" id="WBM79114.1"/>
    </source>
</evidence>